<gene>
    <name evidence="2" type="ORF">PG991_013539</name>
</gene>
<evidence type="ECO:0000256" key="1">
    <source>
        <dbReference type="SAM" id="MobiDB-lite"/>
    </source>
</evidence>
<dbReference type="EMBL" id="JAQQWI010000018">
    <property type="protein sequence ID" value="KAK8001317.1"/>
    <property type="molecule type" value="Genomic_DNA"/>
</dbReference>
<evidence type="ECO:0000313" key="3">
    <source>
        <dbReference type="Proteomes" id="UP001396898"/>
    </source>
</evidence>
<sequence>MTAIQWDRESRAALEAGRTVRCLTRQKYRQECRRPTHVKAWAEKRAEKACKGLVQGLDGDPAPVLTKQLLVIYLRRKHVYLCFDVFLPPAAAPKDQEVDENPGDTSATTQLQSEDCQHDHFKTDQPIYYLYRETEGFRLRRNKNFDKICAAHYSQIQVFDKGGLPYFMDTLKPAVYIDGILQEDDDLEEGGEEGTEDLDSEDKDADEKSTAADTSPDSADSI</sequence>
<evidence type="ECO:0000313" key="2">
    <source>
        <dbReference type="EMBL" id="KAK8001317.1"/>
    </source>
</evidence>
<feature type="region of interest" description="Disordered" evidence="1">
    <location>
        <begin position="94"/>
        <end position="114"/>
    </location>
</feature>
<dbReference type="Proteomes" id="UP001396898">
    <property type="component" value="Unassembled WGS sequence"/>
</dbReference>
<organism evidence="2 3">
    <name type="scientific">Apiospora marii</name>
    <dbReference type="NCBI Taxonomy" id="335849"/>
    <lineage>
        <taxon>Eukaryota</taxon>
        <taxon>Fungi</taxon>
        <taxon>Dikarya</taxon>
        <taxon>Ascomycota</taxon>
        <taxon>Pezizomycotina</taxon>
        <taxon>Sordariomycetes</taxon>
        <taxon>Xylariomycetidae</taxon>
        <taxon>Amphisphaeriales</taxon>
        <taxon>Apiosporaceae</taxon>
        <taxon>Apiospora</taxon>
    </lineage>
</organism>
<feature type="region of interest" description="Disordered" evidence="1">
    <location>
        <begin position="182"/>
        <end position="222"/>
    </location>
</feature>
<keyword evidence="3" id="KW-1185">Reference proteome</keyword>
<evidence type="ECO:0008006" key="4">
    <source>
        <dbReference type="Google" id="ProtNLM"/>
    </source>
</evidence>
<name>A0ABR1R6A7_9PEZI</name>
<comment type="caution">
    <text evidence="2">The sequence shown here is derived from an EMBL/GenBank/DDBJ whole genome shotgun (WGS) entry which is preliminary data.</text>
</comment>
<protein>
    <recommendedName>
        <fullName evidence="4">HNH nuclease domain-containing protein</fullName>
    </recommendedName>
</protein>
<feature type="compositionally biased region" description="Polar residues" evidence="1">
    <location>
        <begin position="211"/>
        <end position="222"/>
    </location>
</feature>
<feature type="compositionally biased region" description="Acidic residues" evidence="1">
    <location>
        <begin position="182"/>
        <end position="204"/>
    </location>
</feature>
<proteinExistence type="predicted"/>
<reference evidence="2 3" key="1">
    <citation type="submission" date="2023-01" db="EMBL/GenBank/DDBJ databases">
        <title>Analysis of 21 Apiospora genomes using comparative genomics revels a genus with tremendous synthesis potential of carbohydrate active enzymes and secondary metabolites.</title>
        <authorList>
            <person name="Sorensen T."/>
        </authorList>
    </citation>
    <scope>NUCLEOTIDE SEQUENCE [LARGE SCALE GENOMIC DNA]</scope>
    <source>
        <strain evidence="2 3">CBS 20057</strain>
    </source>
</reference>
<accession>A0ABR1R6A7</accession>
<feature type="compositionally biased region" description="Polar residues" evidence="1">
    <location>
        <begin position="103"/>
        <end position="114"/>
    </location>
</feature>